<dbReference type="SUPFAM" id="SSF48179">
    <property type="entry name" value="6-phosphogluconate dehydrogenase C-terminal domain-like"/>
    <property type="match status" value="1"/>
</dbReference>
<feature type="domain" description="3-hydroxyacyl-CoA dehydrogenase NAD binding" evidence="6">
    <location>
        <begin position="18"/>
        <end position="144"/>
    </location>
</feature>
<dbReference type="InterPro" id="IPR006176">
    <property type="entry name" value="3-OHacyl-CoA_DH_NAD-bd"/>
</dbReference>
<dbReference type="PROSITE" id="PS00065">
    <property type="entry name" value="D_2_HYDROXYACID_DH_1"/>
    <property type="match status" value="1"/>
</dbReference>
<dbReference type="GO" id="GO:0006631">
    <property type="term" value="P:fatty acid metabolic process"/>
    <property type="evidence" value="ECO:0007669"/>
    <property type="project" value="InterPro"/>
</dbReference>
<dbReference type="Proteomes" id="UP000009131">
    <property type="component" value="Unassembled WGS sequence"/>
</dbReference>
<evidence type="ECO:0000259" key="6">
    <source>
        <dbReference type="Pfam" id="PF02737"/>
    </source>
</evidence>
<evidence type="ECO:0000313" key="8">
    <source>
        <dbReference type="Proteomes" id="UP000009131"/>
    </source>
</evidence>
<feature type="domain" description="3-hydroxyacyl-CoA dehydrogenase C-terminal" evidence="5">
    <location>
        <begin position="219"/>
        <end position="315"/>
    </location>
</feature>
<dbReference type="Gene3D" id="1.10.1040.10">
    <property type="entry name" value="N-(1-d-carboxylethyl)-l-norvaline Dehydrogenase, domain 2"/>
    <property type="match status" value="1"/>
</dbReference>
<feature type="binding site" evidence="4">
    <location>
        <position position="134"/>
    </location>
    <ligand>
        <name>NAD(+)</name>
        <dbReference type="ChEBI" id="CHEBI:57540"/>
    </ligand>
</feature>
<feature type="domain" description="3-hydroxyacyl-CoA dehydrogenase NAD binding" evidence="6">
    <location>
        <begin position="164"/>
        <end position="216"/>
    </location>
</feature>
<dbReference type="PIRSF" id="PIRSF000105">
    <property type="entry name" value="HCDH"/>
    <property type="match status" value="1"/>
</dbReference>
<keyword evidence="4" id="KW-0520">NAD</keyword>
<dbReference type="InterPro" id="IPR022694">
    <property type="entry name" value="3-OHacyl-CoA_DH"/>
</dbReference>
<dbReference type="PROSITE" id="PS00067">
    <property type="entry name" value="3HCDH"/>
    <property type="match status" value="1"/>
</dbReference>
<feature type="binding site" evidence="4">
    <location>
        <position position="46"/>
    </location>
    <ligand>
        <name>NAD(+)</name>
        <dbReference type="ChEBI" id="CHEBI:57540"/>
    </ligand>
</feature>
<dbReference type="Pfam" id="PF00725">
    <property type="entry name" value="3HCDH"/>
    <property type="match status" value="1"/>
</dbReference>
<proteinExistence type="inferred from homology"/>
<protein>
    <recommendedName>
        <fullName evidence="9">3-hydroxyacyl-CoA dehydrogenase NAD binding domain-containing protein</fullName>
    </recommendedName>
</protein>
<dbReference type="InterPro" id="IPR013328">
    <property type="entry name" value="6PGD_dom2"/>
</dbReference>
<evidence type="ECO:0000313" key="7">
    <source>
        <dbReference type="EMBL" id="GAA96913.1"/>
    </source>
</evidence>
<dbReference type="InterPro" id="IPR006108">
    <property type="entry name" value="3HC_DH_C"/>
</dbReference>
<dbReference type="GO" id="GO:0070403">
    <property type="term" value="F:NAD+ binding"/>
    <property type="evidence" value="ECO:0007669"/>
    <property type="project" value="InterPro"/>
</dbReference>
<feature type="binding site" evidence="4">
    <location>
        <position position="107"/>
    </location>
    <ligand>
        <name>NAD(+)</name>
        <dbReference type="ChEBI" id="CHEBI:57540"/>
    </ligand>
</feature>
<feature type="binding site" evidence="4">
    <location>
        <position position="112"/>
    </location>
    <ligand>
        <name>NAD(+)</name>
        <dbReference type="ChEBI" id="CHEBI:57540"/>
    </ligand>
</feature>
<dbReference type="HOGENOM" id="CLU_009834_2_0_1"/>
<dbReference type="OMA" id="MAHPMGP"/>
<dbReference type="PANTHER" id="PTHR48075">
    <property type="entry name" value="3-HYDROXYACYL-COA DEHYDROGENASE FAMILY PROTEIN"/>
    <property type="match status" value="1"/>
</dbReference>
<dbReference type="GO" id="GO:0016616">
    <property type="term" value="F:oxidoreductase activity, acting on the CH-OH group of donors, NAD or NADP as acceptor"/>
    <property type="evidence" value="ECO:0007669"/>
    <property type="project" value="InterPro"/>
</dbReference>
<evidence type="ECO:0000256" key="1">
    <source>
        <dbReference type="ARBA" id="ARBA00009463"/>
    </source>
</evidence>
<dbReference type="Pfam" id="PF02737">
    <property type="entry name" value="3HCDH_N"/>
    <property type="match status" value="2"/>
</dbReference>
<accession>G7E253</accession>
<reference evidence="7 8" key="1">
    <citation type="journal article" date="2011" name="J. Gen. Appl. Microbiol.">
        <title>Draft genome sequencing of the enigmatic basidiomycete Mixia osmundae.</title>
        <authorList>
            <person name="Nishida H."/>
            <person name="Nagatsuka Y."/>
            <person name="Sugiyama J."/>
        </authorList>
    </citation>
    <scope>NUCLEOTIDE SEQUENCE [LARGE SCALE GENOMIC DNA]</scope>
    <source>
        <strain evidence="8">CBS 9802 / IAM 14324 / JCM 22182 / KY 12970</strain>
    </source>
</reference>
<dbReference type="SUPFAM" id="SSF51735">
    <property type="entry name" value="NAD(P)-binding Rossmann-fold domains"/>
    <property type="match status" value="1"/>
</dbReference>
<feature type="binding site" evidence="4">
    <location>
        <position position="176"/>
    </location>
    <ligand>
        <name>NAD(+)</name>
        <dbReference type="ChEBI" id="CHEBI:57540"/>
    </ligand>
</feature>
<evidence type="ECO:0000256" key="2">
    <source>
        <dbReference type="ARBA" id="ARBA00023002"/>
    </source>
</evidence>
<reference evidence="7 8" key="2">
    <citation type="journal article" date="2012" name="Open Biol.">
        <title>Characteristics of nucleosomes and linker DNA regions on the genome of the basidiomycete Mixia osmundae revealed by mono- and dinucleosome mapping.</title>
        <authorList>
            <person name="Nishida H."/>
            <person name="Kondo S."/>
            <person name="Matsumoto T."/>
            <person name="Suzuki Y."/>
            <person name="Yoshikawa H."/>
            <person name="Taylor T.D."/>
            <person name="Sugiyama J."/>
        </authorList>
    </citation>
    <scope>NUCLEOTIDE SEQUENCE [LARGE SCALE GENOMIC DNA]</scope>
    <source>
        <strain evidence="8">CBS 9802 / IAM 14324 / JCM 22182 / KY 12970</strain>
    </source>
</reference>
<dbReference type="AlphaFoldDB" id="G7E253"/>
<dbReference type="InterPro" id="IPR008927">
    <property type="entry name" value="6-PGluconate_DH-like_C_sf"/>
</dbReference>
<feature type="binding site" evidence="4">
    <location>
        <position position="307"/>
    </location>
    <ligand>
        <name>NAD(+)</name>
        <dbReference type="ChEBI" id="CHEBI:57540"/>
    </ligand>
</feature>
<dbReference type="Gene3D" id="3.40.50.720">
    <property type="entry name" value="NAD(P)-binding Rossmann-like Domain"/>
    <property type="match status" value="1"/>
</dbReference>
<organism evidence="7 8">
    <name type="scientific">Mixia osmundae (strain CBS 9802 / IAM 14324 / JCM 22182 / KY 12970)</name>
    <dbReference type="NCBI Taxonomy" id="764103"/>
    <lineage>
        <taxon>Eukaryota</taxon>
        <taxon>Fungi</taxon>
        <taxon>Dikarya</taxon>
        <taxon>Basidiomycota</taxon>
        <taxon>Pucciniomycotina</taxon>
        <taxon>Mixiomycetes</taxon>
        <taxon>Mixiales</taxon>
        <taxon>Mixiaceae</taxon>
        <taxon>Mixia</taxon>
    </lineage>
</organism>
<dbReference type="InterPro" id="IPR006180">
    <property type="entry name" value="3-OHacyl-CoA_DH_CS"/>
</dbReference>
<dbReference type="OrthoDB" id="5958943at2759"/>
<keyword evidence="2" id="KW-0560">Oxidoreductase</keyword>
<evidence type="ECO:0000259" key="5">
    <source>
        <dbReference type="Pfam" id="PF00725"/>
    </source>
</evidence>
<dbReference type="STRING" id="764103.G7E253"/>
<name>G7E253_MIXOS</name>
<evidence type="ECO:0000256" key="4">
    <source>
        <dbReference type="PIRSR" id="PIRSR000105-2"/>
    </source>
</evidence>
<sequence>MLSRAYSAAVSAHGIKRAAVVGAGQLGQGIAYVSARVAGVDTILYDSSEKQLAKGFALFDKLLSKEVAKGKTTDEEATATLARLRTVSTLAQLTDHDPDIVFEAIPEQVELKQALFGTLASTLSARTILASNTSSISLTTLAAAAVPAPGSLVERASSPEDILASSSRVVGCHWMNPVPVMRLVELISALQTTPDVMSRTKAFAEACGKETTVSKDTPGFIANRILIPYINEAVFCLEEGVASKEDIDKTSLLAFNQPLGCLQLADMIGLDTVLAIGEVLHRETGDSKYRPPVLLRRKVAAGHLGRKSGQGFYVY</sequence>
<evidence type="ECO:0008006" key="9">
    <source>
        <dbReference type="Google" id="ProtNLM"/>
    </source>
</evidence>
<evidence type="ECO:0000256" key="3">
    <source>
        <dbReference type="PIRSR" id="PIRSR000105-1"/>
    </source>
</evidence>
<dbReference type="InterPro" id="IPR029752">
    <property type="entry name" value="D-isomer_DH_CS1"/>
</dbReference>
<keyword evidence="8" id="KW-1185">Reference proteome</keyword>
<feature type="binding site" evidence="4">
    <location>
        <begin position="22"/>
        <end position="27"/>
    </location>
    <ligand>
        <name>NAD(+)</name>
        <dbReference type="ChEBI" id="CHEBI:57540"/>
    </ligand>
</feature>
<dbReference type="EMBL" id="BABT02000110">
    <property type="protein sequence ID" value="GAA96913.1"/>
    <property type="molecule type" value="Genomic_DNA"/>
</dbReference>
<dbReference type="InParanoid" id="G7E253"/>
<feature type="site" description="Important for catalytic activity" evidence="3">
    <location>
        <position position="173"/>
    </location>
</feature>
<dbReference type="PANTHER" id="PTHR48075:SF5">
    <property type="entry name" value="3-HYDROXYBUTYRYL-COA DEHYDROGENASE"/>
    <property type="match status" value="1"/>
</dbReference>
<gene>
    <name evidence="7" type="primary">Mo03587</name>
    <name evidence="7" type="ORF">E5Q_03587</name>
</gene>
<dbReference type="eggNOG" id="KOG2304">
    <property type="taxonomic scope" value="Eukaryota"/>
</dbReference>
<comment type="similarity">
    <text evidence="1">Belongs to the 3-hydroxyacyl-CoA dehydrogenase family.</text>
</comment>
<dbReference type="InterPro" id="IPR036291">
    <property type="entry name" value="NAD(P)-bd_dom_sf"/>
</dbReference>
<dbReference type="RefSeq" id="XP_014565360.1">
    <property type="nucleotide sequence ID" value="XM_014709874.1"/>
</dbReference>
<comment type="caution">
    <text evidence="7">The sequence shown here is derived from an EMBL/GenBank/DDBJ whole genome shotgun (WGS) entry which is preliminary data.</text>
</comment>